<dbReference type="Gene3D" id="2.160.10.10">
    <property type="entry name" value="Hexapeptide repeat proteins"/>
    <property type="match status" value="1"/>
</dbReference>
<dbReference type="PANTHER" id="PTHR43300">
    <property type="entry name" value="ACETYLTRANSFERASE"/>
    <property type="match status" value="1"/>
</dbReference>
<organism evidence="1 2">
    <name type="scientific">Anaeroselena agilis</name>
    <dbReference type="NCBI Taxonomy" id="3063788"/>
    <lineage>
        <taxon>Bacteria</taxon>
        <taxon>Bacillati</taxon>
        <taxon>Bacillota</taxon>
        <taxon>Negativicutes</taxon>
        <taxon>Acetonemataceae</taxon>
        <taxon>Anaeroselena</taxon>
    </lineage>
</organism>
<dbReference type="InterPro" id="IPR011004">
    <property type="entry name" value="Trimer_LpxA-like_sf"/>
</dbReference>
<dbReference type="RefSeq" id="WP_413778593.1">
    <property type="nucleotide sequence ID" value="NZ_JAUOZS010000001.1"/>
</dbReference>
<gene>
    <name evidence="1" type="ORF">Q4T40_02125</name>
</gene>
<dbReference type="PANTHER" id="PTHR43300:SF6">
    <property type="entry name" value="ACETYLTRANSFERASE YVOF-RELATED"/>
    <property type="match status" value="1"/>
</dbReference>
<evidence type="ECO:0000313" key="1">
    <source>
        <dbReference type="EMBL" id="MDT8900032.1"/>
    </source>
</evidence>
<accession>A0ABU3NV58</accession>
<sequence length="162" mass="18079">MAKRRYEVHPVSGKNSLRFWPDAVSPLRVIWNFTIISLGRISPSFHIKNFLYRLLGVKIGQNASVGLMVMLDIFFPETIEIGDNVIIGYNTTLLGHEFLKDEWRKGKIVIEKDVVIGANCTVLPGVIIGEGAVVSAMTLVNRDIPPRSFYGGVPARDLRAEK</sequence>
<keyword evidence="2" id="KW-1185">Reference proteome</keyword>
<dbReference type="InterPro" id="IPR001451">
    <property type="entry name" value="Hexapep"/>
</dbReference>
<dbReference type="EMBL" id="JAUOZS010000001">
    <property type="protein sequence ID" value="MDT8900032.1"/>
    <property type="molecule type" value="Genomic_DNA"/>
</dbReference>
<dbReference type="SUPFAM" id="SSF51161">
    <property type="entry name" value="Trimeric LpxA-like enzymes"/>
    <property type="match status" value="1"/>
</dbReference>
<dbReference type="InterPro" id="IPR050179">
    <property type="entry name" value="Trans_hexapeptide_repeat"/>
</dbReference>
<dbReference type="Proteomes" id="UP001254848">
    <property type="component" value="Unassembled WGS sequence"/>
</dbReference>
<keyword evidence="1" id="KW-0012">Acyltransferase</keyword>
<keyword evidence="1" id="KW-0808">Transferase</keyword>
<dbReference type="EC" id="2.3.1.-" evidence="1"/>
<dbReference type="Pfam" id="PF00132">
    <property type="entry name" value="Hexapep"/>
    <property type="match status" value="1"/>
</dbReference>
<evidence type="ECO:0000313" key="2">
    <source>
        <dbReference type="Proteomes" id="UP001254848"/>
    </source>
</evidence>
<dbReference type="GO" id="GO:0016746">
    <property type="term" value="F:acyltransferase activity"/>
    <property type="evidence" value="ECO:0007669"/>
    <property type="project" value="UniProtKB-KW"/>
</dbReference>
<proteinExistence type="predicted"/>
<reference evidence="1 2" key="1">
    <citation type="submission" date="2023-07" db="EMBL/GenBank/DDBJ databases">
        <title>The novel representative of Negativicutes class, Anaeroselena agilis gen. nov. sp. nov.</title>
        <authorList>
            <person name="Prokofeva M.I."/>
            <person name="Elcheninov A.G."/>
            <person name="Klyukina A."/>
            <person name="Kublanov I.V."/>
            <person name="Frolov E.N."/>
            <person name="Podosokorskaya O.A."/>
        </authorList>
    </citation>
    <scope>NUCLEOTIDE SEQUENCE [LARGE SCALE GENOMIC DNA]</scope>
    <source>
        <strain evidence="1 2">4137-cl</strain>
    </source>
</reference>
<dbReference type="CDD" id="cd04647">
    <property type="entry name" value="LbH_MAT_like"/>
    <property type="match status" value="1"/>
</dbReference>
<comment type="caution">
    <text evidence="1">The sequence shown here is derived from an EMBL/GenBank/DDBJ whole genome shotgun (WGS) entry which is preliminary data.</text>
</comment>
<name>A0ABU3NV58_9FIRM</name>
<protein>
    <submittedName>
        <fullName evidence="1">Acyltransferase</fullName>
        <ecNumber evidence="1">2.3.1.-</ecNumber>
    </submittedName>
</protein>